<proteinExistence type="predicted"/>
<feature type="region of interest" description="Disordered" evidence="1">
    <location>
        <begin position="172"/>
        <end position="199"/>
    </location>
</feature>
<sequence>MLVTTTYLQQTARDQLRPAVEPDEPLVVVRSEEPSPEFTRFLYTAVGGPWHWTDKLGFTWNDWHDHVTRAGFETWVAYHRGTPAGYAELMGRQTEAGTEVEIESFGLLPHAIGRRFGGHLLTRALTEAWRLDHRWPDHPPVTRVWLHTCTLDGPHARRNYEARGLTAYDSRTHEQDATAPPGPWPGAQTDTAARLRDHT</sequence>
<evidence type="ECO:0000259" key="2">
    <source>
        <dbReference type="PROSITE" id="PS51186"/>
    </source>
</evidence>
<accession>A0ABU8MYE2</accession>
<reference evidence="3 4" key="1">
    <citation type="submission" date="2024-03" db="EMBL/GenBank/DDBJ databases">
        <title>Actinomycetospora sp. OC33-EN08, a novel actinomycete isolated from wild orchid (Aerides multiflora).</title>
        <authorList>
            <person name="Suriyachadkun C."/>
        </authorList>
    </citation>
    <scope>NUCLEOTIDE SEQUENCE [LARGE SCALE GENOMIC DNA]</scope>
    <source>
        <strain evidence="3 4">OC33-EN08</strain>
    </source>
</reference>
<feature type="domain" description="N-acetyltransferase" evidence="2">
    <location>
        <begin position="27"/>
        <end position="185"/>
    </location>
</feature>
<dbReference type="InterPro" id="IPR016181">
    <property type="entry name" value="Acyl_CoA_acyltransferase"/>
</dbReference>
<dbReference type="InterPro" id="IPR000182">
    <property type="entry name" value="GNAT_dom"/>
</dbReference>
<dbReference type="SUPFAM" id="SSF55729">
    <property type="entry name" value="Acyl-CoA N-acyltransferases (Nat)"/>
    <property type="match status" value="1"/>
</dbReference>
<dbReference type="CDD" id="cd04301">
    <property type="entry name" value="NAT_SF"/>
    <property type="match status" value="1"/>
</dbReference>
<dbReference type="RefSeq" id="WP_337698543.1">
    <property type="nucleotide sequence ID" value="NZ_JBBEGN010000034.1"/>
</dbReference>
<dbReference type="Gene3D" id="3.40.630.30">
    <property type="match status" value="1"/>
</dbReference>
<comment type="caution">
    <text evidence="3">The sequence shown here is derived from an EMBL/GenBank/DDBJ whole genome shotgun (WGS) entry which is preliminary data.</text>
</comment>
<evidence type="ECO:0000256" key="1">
    <source>
        <dbReference type="SAM" id="MobiDB-lite"/>
    </source>
</evidence>
<dbReference type="Proteomes" id="UP001385809">
    <property type="component" value="Unassembled WGS sequence"/>
</dbReference>
<protein>
    <submittedName>
        <fullName evidence="3">GNAT family N-acetyltransferase</fullName>
    </submittedName>
</protein>
<gene>
    <name evidence="3" type="ORF">WCD74_29690</name>
</gene>
<dbReference type="PROSITE" id="PS51186">
    <property type="entry name" value="GNAT"/>
    <property type="match status" value="1"/>
</dbReference>
<dbReference type="Pfam" id="PF00583">
    <property type="entry name" value="Acetyltransf_1"/>
    <property type="match status" value="1"/>
</dbReference>
<name>A0ABU8MYE2_9PSEU</name>
<evidence type="ECO:0000313" key="3">
    <source>
        <dbReference type="EMBL" id="MEJ2871964.1"/>
    </source>
</evidence>
<dbReference type="EMBL" id="JBBEGN010000034">
    <property type="protein sequence ID" value="MEJ2871964.1"/>
    <property type="molecule type" value="Genomic_DNA"/>
</dbReference>
<organism evidence="3 4">
    <name type="scientific">Actinomycetospora aurantiaca</name>
    <dbReference type="NCBI Taxonomy" id="3129233"/>
    <lineage>
        <taxon>Bacteria</taxon>
        <taxon>Bacillati</taxon>
        <taxon>Actinomycetota</taxon>
        <taxon>Actinomycetes</taxon>
        <taxon>Pseudonocardiales</taxon>
        <taxon>Pseudonocardiaceae</taxon>
        <taxon>Actinomycetospora</taxon>
    </lineage>
</organism>
<evidence type="ECO:0000313" key="4">
    <source>
        <dbReference type="Proteomes" id="UP001385809"/>
    </source>
</evidence>
<keyword evidence="4" id="KW-1185">Reference proteome</keyword>